<keyword evidence="2" id="KW-1185">Reference proteome</keyword>
<sequence>MRLPPAECEHGGVRWTVRRAWPEGDGHIVLEATSPDGRVRAGRLGADGIVLLEEGCDPRLPALTAAAAEGTVVSHRPGKRAVVRSADNGRFVKIVRPGRTAGILAGIERAASFARWFRMPKVLDHDETTVTFAALAGTSLHDCAAFSAAEWDRAWAETAAAWARAVSGPERGAVRWGAVHDSAAEAEVLRTWCERAAPLMGAERTGYAAAVEEAAADLCAPAVRDRVRRPSHRDLHDKQLLWDAAAGPGLLDADTACLADPALDLGNLRAHALWRARQGVWTAERAATVLTRLREAGAREGVPPAATHLYERAALLRLGCVYAFRPAWHEEAARLRQALVAAR</sequence>
<dbReference type="EMBL" id="BAAAPZ010000002">
    <property type="protein sequence ID" value="GAA2088413.1"/>
    <property type="molecule type" value="Genomic_DNA"/>
</dbReference>
<protein>
    <recommendedName>
        <fullName evidence="3">Aminoglycoside phosphotransferase domain-containing protein</fullName>
    </recommendedName>
</protein>
<dbReference type="SUPFAM" id="SSF56112">
    <property type="entry name" value="Protein kinase-like (PK-like)"/>
    <property type="match status" value="1"/>
</dbReference>
<gene>
    <name evidence="1" type="ORF">GCM10009823_03490</name>
</gene>
<dbReference type="RefSeq" id="WP_291794634.1">
    <property type="nucleotide sequence ID" value="NZ_BAAAPZ010000002.1"/>
</dbReference>
<dbReference type="InterPro" id="IPR011009">
    <property type="entry name" value="Kinase-like_dom_sf"/>
</dbReference>
<comment type="caution">
    <text evidence="1">The sequence shown here is derived from an EMBL/GenBank/DDBJ whole genome shotgun (WGS) entry which is preliminary data.</text>
</comment>
<dbReference type="Proteomes" id="UP001500984">
    <property type="component" value="Unassembled WGS sequence"/>
</dbReference>
<evidence type="ECO:0000313" key="2">
    <source>
        <dbReference type="Proteomes" id="UP001500984"/>
    </source>
</evidence>
<reference evidence="1 2" key="1">
    <citation type="journal article" date="2019" name="Int. J. Syst. Evol. Microbiol.">
        <title>The Global Catalogue of Microorganisms (GCM) 10K type strain sequencing project: providing services to taxonomists for standard genome sequencing and annotation.</title>
        <authorList>
            <consortium name="The Broad Institute Genomics Platform"/>
            <consortium name="The Broad Institute Genome Sequencing Center for Infectious Disease"/>
            <person name="Wu L."/>
            <person name="Ma J."/>
        </authorList>
    </citation>
    <scope>NUCLEOTIDE SEQUENCE [LARGE SCALE GENOMIC DNA]</scope>
    <source>
        <strain evidence="1 2">JCM 15900</strain>
    </source>
</reference>
<evidence type="ECO:0008006" key="3">
    <source>
        <dbReference type="Google" id="ProtNLM"/>
    </source>
</evidence>
<organism evidence="1 2">
    <name type="scientific">Brevibacterium salitolerans</name>
    <dbReference type="NCBI Taxonomy" id="1403566"/>
    <lineage>
        <taxon>Bacteria</taxon>
        <taxon>Bacillati</taxon>
        <taxon>Actinomycetota</taxon>
        <taxon>Actinomycetes</taxon>
        <taxon>Micrococcales</taxon>
        <taxon>Brevibacteriaceae</taxon>
        <taxon>Brevibacterium</taxon>
    </lineage>
</organism>
<evidence type="ECO:0000313" key="1">
    <source>
        <dbReference type="EMBL" id="GAA2088413.1"/>
    </source>
</evidence>
<accession>A0ABN2WB66</accession>
<proteinExistence type="predicted"/>
<name>A0ABN2WB66_9MICO</name>